<keyword evidence="3" id="KW-1185">Reference proteome</keyword>
<keyword evidence="1" id="KW-0472">Membrane</keyword>
<sequence length="107" mass="12529">MHPSINAHIAIQYNDIDIFTLLFVMILLFYLLMNLEVYATVFIFILYPSLLIMRDTNMYLFSVILHENLVTLMFSDQEYRLLSSVPPALFALSSFFTLMIADYFHSS</sequence>
<accession>A0A5N5T7J7</accession>
<feature type="transmembrane region" description="Helical" evidence="1">
    <location>
        <begin position="87"/>
        <end position="104"/>
    </location>
</feature>
<comment type="caution">
    <text evidence="2">The sequence shown here is derived from an EMBL/GenBank/DDBJ whole genome shotgun (WGS) entry which is preliminary data.</text>
</comment>
<evidence type="ECO:0000313" key="3">
    <source>
        <dbReference type="Proteomes" id="UP000326759"/>
    </source>
</evidence>
<keyword evidence="1" id="KW-1133">Transmembrane helix</keyword>
<dbReference type="Proteomes" id="UP000326759">
    <property type="component" value="Unassembled WGS sequence"/>
</dbReference>
<reference evidence="2 3" key="1">
    <citation type="journal article" date="2019" name="PLoS Biol.">
        <title>Sex chromosomes control vertical transmission of feminizing Wolbachia symbionts in an isopod.</title>
        <authorList>
            <person name="Becking T."/>
            <person name="Chebbi M.A."/>
            <person name="Giraud I."/>
            <person name="Moumen B."/>
            <person name="Laverre T."/>
            <person name="Caubet Y."/>
            <person name="Peccoud J."/>
            <person name="Gilbert C."/>
            <person name="Cordaux R."/>
        </authorList>
    </citation>
    <scope>NUCLEOTIDE SEQUENCE [LARGE SCALE GENOMIC DNA]</scope>
    <source>
        <strain evidence="2">ANa2</strain>
        <tissue evidence="2">Whole body excluding digestive tract and cuticle</tissue>
    </source>
</reference>
<evidence type="ECO:0000256" key="1">
    <source>
        <dbReference type="SAM" id="Phobius"/>
    </source>
</evidence>
<evidence type="ECO:0000313" key="2">
    <source>
        <dbReference type="EMBL" id="KAB7502633.1"/>
    </source>
</evidence>
<dbReference type="EMBL" id="SEYY01007087">
    <property type="protein sequence ID" value="KAB7502633.1"/>
    <property type="molecule type" value="Genomic_DNA"/>
</dbReference>
<name>A0A5N5T7J7_9CRUS</name>
<organism evidence="2 3">
    <name type="scientific">Armadillidium nasatum</name>
    <dbReference type="NCBI Taxonomy" id="96803"/>
    <lineage>
        <taxon>Eukaryota</taxon>
        <taxon>Metazoa</taxon>
        <taxon>Ecdysozoa</taxon>
        <taxon>Arthropoda</taxon>
        <taxon>Crustacea</taxon>
        <taxon>Multicrustacea</taxon>
        <taxon>Malacostraca</taxon>
        <taxon>Eumalacostraca</taxon>
        <taxon>Peracarida</taxon>
        <taxon>Isopoda</taxon>
        <taxon>Oniscidea</taxon>
        <taxon>Crinocheta</taxon>
        <taxon>Armadillidiidae</taxon>
        <taxon>Armadillidium</taxon>
    </lineage>
</organism>
<dbReference type="AlphaFoldDB" id="A0A5N5T7J7"/>
<keyword evidence="1" id="KW-0812">Transmembrane</keyword>
<proteinExistence type="predicted"/>
<feature type="transmembrane region" description="Helical" evidence="1">
    <location>
        <begin position="20"/>
        <end position="46"/>
    </location>
</feature>
<gene>
    <name evidence="2" type="ORF">Anas_04136</name>
</gene>
<feature type="transmembrane region" description="Helical" evidence="1">
    <location>
        <begin position="58"/>
        <end position="75"/>
    </location>
</feature>
<protein>
    <submittedName>
        <fullName evidence="2">Uncharacterized protein</fullName>
    </submittedName>
</protein>